<feature type="region of interest" description="Disordered" evidence="1">
    <location>
        <begin position="1"/>
        <end position="31"/>
    </location>
</feature>
<keyword evidence="4" id="KW-1185">Reference proteome</keyword>
<feature type="domain" description="Halobacterial output" evidence="2">
    <location>
        <begin position="31"/>
        <end position="96"/>
    </location>
</feature>
<dbReference type="EMBL" id="JBHTAG010000002">
    <property type="protein sequence ID" value="MFC7096702.1"/>
    <property type="molecule type" value="Genomic_DNA"/>
</dbReference>
<gene>
    <name evidence="3" type="ORF">ACFQKD_05225</name>
</gene>
<protein>
    <submittedName>
        <fullName evidence="3">HalOD1 output domain-containing protein</fullName>
    </submittedName>
</protein>
<organism evidence="3 4">
    <name type="scientific">Halobaculum marinum</name>
    <dbReference type="NCBI Taxonomy" id="3031996"/>
    <lineage>
        <taxon>Archaea</taxon>
        <taxon>Methanobacteriati</taxon>
        <taxon>Methanobacteriota</taxon>
        <taxon>Stenosarchaea group</taxon>
        <taxon>Halobacteria</taxon>
        <taxon>Halobacteriales</taxon>
        <taxon>Haloferacaceae</taxon>
        <taxon>Halobaculum</taxon>
    </lineage>
</organism>
<reference evidence="3 4" key="1">
    <citation type="journal article" date="2019" name="Int. J. Syst. Evol. Microbiol.">
        <title>The Global Catalogue of Microorganisms (GCM) 10K type strain sequencing project: providing services to taxonomists for standard genome sequencing and annotation.</title>
        <authorList>
            <consortium name="The Broad Institute Genomics Platform"/>
            <consortium name="The Broad Institute Genome Sequencing Center for Infectious Disease"/>
            <person name="Wu L."/>
            <person name="Ma J."/>
        </authorList>
    </citation>
    <scope>NUCLEOTIDE SEQUENCE [LARGE SCALE GENOMIC DNA]</scope>
    <source>
        <strain evidence="3 4">DT55</strain>
    </source>
</reference>
<dbReference type="Proteomes" id="UP001596388">
    <property type="component" value="Unassembled WGS sequence"/>
</dbReference>
<proteinExistence type="predicted"/>
<dbReference type="GeneID" id="79269408"/>
<evidence type="ECO:0000259" key="2">
    <source>
        <dbReference type="Pfam" id="PF18545"/>
    </source>
</evidence>
<evidence type="ECO:0000256" key="1">
    <source>
        <dbReference type="SAM" id="MobiDB-lite"/>
    </source>
</evidence>
<evidence type="ECO:0000313" key="3">
    <source>
        <dbReference type="EMBL" id="MFC7096702.1"/>
    </source>
</evidence>
<accession>A0ABD5WZN0</accession>
<dbReference type="Pfam" id="PF18545">
    <property type="entry name" value="HalOD1"/>
    <property type="match status" value="1"/>
</dbReference>
<sequence>MSEEYSARTRSGEGLGSSDLEDDGAPTVGSRDTAAAVVAAVATDRGETAVDLPAALYDTVDPDALDALFTGGRGHVQFEYADRVVTVDHERTVTVESVE</sequence>
<evidence type="ECO:0000313" key="4">
    <source>
        <dbReference type="Proteomes" id="UP001596388"/>
    </source>
</evidence>
<comment type="caution">
    <text evidence="3">The sequence shown here is derived from an EMBL/GenBank/DDBJ whole genome shotgun (WGS) entry which is preliminary data.</text>
</comment>
<feature type="compositionally biased region" description="Basic and acidic residues" evidence="1">
    <location>
        <begin position="1"/>
        <end position="11"/>
    </location>
</feature>
<dbReference type="RefSeq" id="WP_276238835.1">
    <property type="nucleotide sequence ID" value="NZ_CP119989.1"/>
</dbReference>
<name>A0ABD5WZN0_9EURY</name>
<dbReference type="AlphaFoldDB" id="A0ABD5WZN0"/>
<dbReference type="InterPro" id="IPR040624">
    <property type="entry name" value="HalOD1"/>
</dbReference>